<evidence type="ECO:0000256" key="1">
    <source>
        <dbReference type="SAM" id="MobiDB-lite"/>
    </source>
</evidence>
<evidence type="ECO:0000313" key="3">
    <source>
        <dbReference type="Proteomes" id="UP000008022"/>
    </source>
</evidence>
<dbReference type="HOGENOM" id="CLU_3020518_0_0_1"/>
<evidence type="ECO:0000313" key="2">
    <source>
        <dbReference type="EnsemblPlants" id="ORUFI12G10030.1"/>
    </source>
</evidence>
<reference evidence="3" key="1">
    <citation type="submission" date="2013-06" db="EMBL/GenBank/DDBJ databases">
        <authorList>
            <person name="Zhao Q."/>
        </authorList>
    </citation>
    <scope>NUCLEOTIDE SEQUENCE</scope>
    <source>
        <strain evidence="3">cv. W1943</strain>
    </source>
</reference>
<feature type="compositionally biased region" description="Low complexity" evidence="1">
    <location>
        <begin position="21"/>
        <end position="30"/>
    </location>
</feature>
<keyword evidence="3" id="KW-1185">Reference proteome</keyword>
<feature type="compositionally biased region" description="Basic and acidic residues" evidence="1">
    <location>
        <begin position="8"/>
        <end position="20"/>
    </location>
</feature>
<dbReference type="AlphaFoldDB" id="A0A0E0RG57"/>
<accession>A0A0E0RG57</accession>
<proteinExistence type="predicted"/>
<organism evidence="2 3">
    <name type="scientific">Oryza rufipogon</name>
    <name type="common">Brownbeard rice</name>
    <name type="synonym">Asian wild rice</name>
    <dbReference type="NCBI Taxonomy" id="4529"/>
    <lineage>
        <taxon>Eukaryota</taxon>
        <taxon>Viridiplantae</taxon>
        <taxon>Streptophyta</taxon>
        <taxon>Embryophyta</taxon>
        <taxon>Tracheophyta</taxon>
        <taxon>Spermatophyta</taxon>
        <taxon>Magnoliopsida</taxon>
        <taxon>Liliopsida</taxon>
        <taxon>Poales</taxon>
        <taxon>Poaceae</taxon>
        <taxon>BOP clade</taxon>
        <taxon>Oryzoideae</taxon>
        <taxon>Oryzeae</taxon>
        <taxon>Oryzinae</taxon>
        <taxon>Oryza</taxon>
    </lineage>
</organism>
<sequence>MAAGGENGDQRGGRRWRDSGQRCGRGSSGRWRGEGVDEVGGDGDASGGGTEARGVL</sequence>
<dbReference type="Gramene" id="ORUFI12G10030.1">
    <property type="protein sequence ID" value="ORUFI12G10030.1"/>
    <property type="gene ID" value="ORUFI12G10030"/>
</dbReference>
<reference evidence="2" key="2">
    <citation type="submission" date="2015-06" db="UniProtKB">
        <authorList>
            <consortium name="EnsemblPlants"/>
        </authorList>
    </citation>
    <scope>IDENTIFICATION</scope>
</reference>
<feature type="region of interest" description="Disordered" evidence="1">
    <location>
        <begin position="1"/>
        <end position="56"/>
    </location>
</feature>
<dbReference type="EnsemblPlants" id="ORUFI12G10030.1">
    <property type="protein sequence ID" value="ORUFI12G10030.1"/>
    <property type="gene ID" value="ORUFI12G10030"/>
</dbReference>
<protein>
    <submittedName>
        <fullName evidence="2">Uncharacterized protein</fullName>
    </submittedName>
</protein>
<name>A0A0E0RG57_ORYRU</name>
<dbReference type="Proteomes" id="UP000008022">
    <property type="component" value="Unassembled WGS sequence"/>
</dbReference>
<feature type="compositionally biased region" description="Gly residues" evidence="1">
    <location>
        <begin position="42"/>
        <end position="56"/>
    </location>
</feature>